<dbReference type="GO" id="GO:0019887">
    <property type="term" value="F:protein kinase regulator activity"/>
    <property type="evidence" value="ECO:0007669"/>
    <property type="project" value="TreeGrafter"/>
</dbReference>
<dbReference type="GO" id="GO:0005829">
    <property type="term" value="C:cytosol"/>
    <property type="evidence" value="ECO:0007669"/>
    <property type="project" value="TreeGrafter"/>
</dbReference>
<proteinExistence type="predicted"/>
<evidence type="ECO:0000313" key="4">
    <source>
        <dbReference type="Proteomes" id="UP000719412"/>
    </source>
</evidence>
<feature type="domain" description="Stalled ribosome sensor GCN1-like N-terminal" evidence="2">
    <location>
        <begin position="60"/>
        <end position="191"/>
    </location>
</feature>
<sequence length="611" mass="68078">MFYKIPLNNSWNSVGESEKLYLETLKGLEQTQYVVVLAASLAKRLTSINKANLLDDYLESLLETFIKKFVSCKTRPLPNVIIASYPLLKQVNHDLFKKNLWPSLQKAMLRNPEIILECVGLVISGLNLDLSVYATEVGNSLIANLYSKDDQARNDAADACKRLSEQIRDANAIKDLLKKTFAVFHGSEGKLTVVDHKISVLQAAGNFSYNNVSEEHLQELIANAADYFIKILEIEVHEKTLCHALDMFSLWGSKFTDNVPSKVIDTFKNGMGLKTSTPLVRTTYIKCMLSCFNSKTIAQGSVLIPVLLKAVDRAAAQPSQCLSVTEGLCATCLLLKLVSVVGEKENNFQILWSALLDMDKQIFVSEKFLSITGDDGLIYVMQLCEKLLIEHSDKLNGKNSPLHRAVLHCVIFGSAKVRRKCLTILRRMVGDSSRAALARAFLKELRIFLETSKVQNRIDKEQGDNSAEVSPHALVECITSLCSSTDMPPEDVQLLALDAFLPTHHPSVMAVAPDLWVKVIKHLNVKPKNLITQQADFFKKVLVQEYVTSPTNENALATTVSLNAEIILPSLIQTIATHLQDPRICQVSKDDYFTFLTPEGELYDKTVVPGY</sequence>
<dbReference type="InterPro" id="IPR016024">
    <property type="entry name" value="ARM-type_fold"/>
</dbReference>
<dbReference type="PANTHER" id="PTHR23346:SF7">
    <property type="entry name" value="STALLED RIBOSOME SENSOR GCN1"/>
    <property type="match status" value="1"/>
</dbReference>
<dbReference type="InterPro" id="IPR056810">
    <property type="entry name" value="GNC1-like_N"/>
</dbReference>
<reference evidence="3" key="1">
    <citation type="journal article" date="2020" name="J Insects Food Feed">
        <title>The yellow mealworm (Tenebrio molitor) genome: a resource for the emerging insects as food and feed industry.</title>
        <authorList>
            <person name="Eriksson T."/>
            <person name="Andere A."/>
            <person name="Kelstrup H."/>
            <person name="Emery V."/>
            <person name="Picard C."/>
        </authorList>
    </citation>
    <scope>NUCLEOTIDE SEQUENCE</scope>
    <source>
        <strain evidence="3">Stoneville</strain>
        <tissue evidence="3">Whole head</tissue>
    </source>
</reference>
<keyword evidence="1" id="KW-0677">Repeat</keyword>
<name>A0A8J6LL73_TENMO</name>
<keyword evidence="4" id="KW-1185">Reference proteome</keyword>
<dbReference type="EMBL" id="JABDTM020000403">
    <property type="protein sequence ID" value="KAH0822667.1"/>
    <property type="molecule type" value="Genomic_DNA"/>
</dbReference>
<dbReference type="GO" id="GO:0034198">
    <property type="term" value="P:cellular response to amino acid starvation"/>
    <property type="evidence" value="ECO:0007669"/>
    <property type="project" value="TreeGrafter"/>
</dbReference>
<comment type="caution">
    <text evidence="3">The sequence shown here is derived from an EMBL/GenBank/DDBJ whole genome shotgun (WGS) entry which is preliminary data.</text>
</comment>
<organism evidence="3 4">
    <name type="scientific">Tenebrio molitor</name>
    <name type="common">Yellow mealworm beetle</name>
    <dbReference type="NCBI Taxonomy" id="7067"/>
    <lineage>
        <taxon>Eukaryota</taxon>
        <taxon>Metazoa</taxon>
        <taxon>Ecdysozoa</taxon>
        <taxon>Arthropoda</taxon>
        <taxon>Hexapoda</taxon>
        <taxon>Insecta</taxon>
        <taxon>Pterygota</taxon>
        <taxon>Neoptera</taxon>
        <taxon>Endopterygota</taxon>
        <taxon>Coleoptera</taxon>
        <taxon>Polyphaga</taxon>
        <taxon>Cucujiformia</taxon>
        <taxon>Tenebrionidae</taxon>
        <taxon>Tenebrio</taxon>
    </lineage>
</organism>
<evidence type="ECO:0000256" key="1">
    <source>
        <dbReference type="ARBA" id="ARBA00022737"/>
    </source>
</evidence>
<dbReference type="GO" id="GO:0006417">
    <property type="term" value="P:regulation of translation"/>
    <property type="evidence" value="ECO:0007669"/>
    <property type="project" value="TreeGrafter"/>
</dbReference>
<accession>A0A8J6LL73</accession>
<evidence type="ECO:0000259" key="2">
    <source>
        <dbReference type="Pfam" id="PF24993"/>
    </source>
</evidence>
<protein>
    <recommendedName>
        <fullName evidence="2">Stalled ribosome sensor GCN1-like N-terminal domain-containing protein</fullName>
    </recommendedName>
</protein>
<dbReference type="AlphaFoldDB" id="A0A8J6LL73"/>
<evidence type="ECO:0000313" key="3">
    <source>
        <dbReference type="EMBL" id="KAH0822667.1"/>
    </source>
</evidence>
<dbReference type="SUPFAM" id="SSF48371">
    <property type="entry name" value="ARM repeat"/>
    <property type="match status" value="1"/>
</dbReference>
<reference evidence="3" key="2">
    <citation type="submission" date="2021-08" db="EMBL/GenBank/DDBJ databases">
        <authorList>
            <person name="Eriksson T."/>
        </authorList>
    </citation>
    <scope>NUCLEOTIDE SEQUENCE</scope>
    <source>
        <strain evidence="3">Stoneville</strain>
        <tissue evidence="3">Whole head</tissue>
    </source>
</reference>
<dbReference type="PANTHER" id="PTHR23346">
    <property type="entry name" value="TRANSLATIONAL ACTIVATOR GCN1-RELATED"/>
    <property type="match status" value="1"/>
</dbReference>
<gene>
    <name evidence="3" type="ORF">GEV33_000124</name>
</gene>
<dbReference type="Proteomes" id="UP000719412">
    <property type="component" value="Unassembled WGS sequence"/>
</dbReference>
<dbReference type="Pfam" id="PF24993">
    <property type="entry name" value="GNC1_N"/>
    <property type="match status" value="1"/>
</dbReference>